<evidence type="ECO:0000313" key="1">
    <source>
        <dbReference type="EMBL" id="AIX24025.1"/>
    </source>
</evidence>
<gene>
    <name evidence="1" type="ORF">Syn7803US103_130</name>
</gene>
<dbReference type="Gene3D" id="2.30.30.100">
    <property type="match status" value="1"/>
</dbReference>
<dbReference type="GeneID" id="24171308"/>
<accession>A0A0E3FCM6</accession>
<evidence type="ECO:0000313" key="2">
    <source>
        <dbReference type="Proteomes" id="UP000033008"/>
    </source>
</evidence>
<reference evidence="1 2" key="1">
    <citation type="submission" date="2013-12" db="EMBL/GenBank/DDBJ databases">
        <title>Ecological redundancy of diverse viral populations within a natural community.</title>
        <authorList>
            <person name="Gregory A.C."/>
            <person name="LaButti K."/>
            <person name="Copeland A."/>
            <person name="Woyke T."/>
            <person name="Sullivan M.B."/>
        </authorList>
    </citation>
    <scope>NUCLEOTIDE SEQUENCE [LARGE SCALE GENOMIC DNA]</scope>
    <source>
        <strain evidence="1">Syn7803US103</strain>
    </source>
</reference>
<protein>
    <submittedName>
        <fullName evidence="1">Methylamine protein</fullName>
    </submittedName>
</protein>
<dbReference type="EMBL" id="KJ019069">
    <property type="protein sequence ID" value="AIX24025.1"/>
    <property type="molecule type" value="Genomic_DNA"/>
</dbReference>
<organism evidence="1 2">
    <name type="scientific">Synechococcus phage ACG-2014j</name>
    <dbReference type="NCBI Taxonomy" id="1493514"/>
    <lineage>
        <taxon>Viruses</taxon>
        <taxon>Duplodnaviria</taxon>
        <taxon>Heunggongvirae</taxon>
        <taxon>Uroviricota</taxon>
        <taxon>Caudoviricetes</taxon>
        <taxon>Pantevenvirales</taxon>
        <taxon>Kyanoviridae</taxon>
        <taxon>Potamoivirus</taxon>
        <taxon>Potamoivirus tusconj</taxon>
    </lineage>
</organism>
<dbReference type="Proteomes" id="UP000033008">
    <property type="component" value="Segment"/>
</dbReference>
<name>A0A0E3FCM6_9CAUD</name>
<sequence length="132" mass="15131">MEEEFYATIKLVSGEELVSKVCYLSEEDKIMLERPLVVENAKQKKGQLEVTGFALKEWISATFDNMFVINRNHVLTMVEIEGEIVDFYEKTLLRMETGKSLAGRGNKLPRDSGYLGSVKEMKKSLEDLFNRS</sequence>
<proteinExistence type="predicted"/>
<dbReference type="OrthoDB" id="14912at10239"/>
<dbReference type="KEGG" id="vg:24171308"/>
<dbReference type="RefSeq" id="YP_009134112.1">
    <property type="nucleotide sequence ID" value="NC_026926.1"/>
</dbReference>